<dbReference type="AlphaFoldDB" id="A0A2H0CTF2"/>
<evidence type="ECO:0000313" key="14">
    <source>
        <dbReference type="EMBL" id="PIP73136.1"/>
    </source>
</evidence>
<dbReference type="InterPro" id="IPR003838">
    <property type="entry name" value="ABC3_permease_C"/>
</dbReference>
<dbReference type="PANTHER" id="PTHR47755">
    <property type="entry name" value="CELL DIVISION PROTEIN FTSX"/>
    <property type="match status" value="1"/>
</dbReference>
<evidence type="ECO:0000256" key="2">
    <source>
        <dbReference type="ARBA" id="ARBA00007379"/>
    </source>
</evidence>
<evidence type="ECO:0000256" key="4">
    <source>
        <dbReference type="ARBA" id="ARBA00022475"/>
    </source>
</evidence>
<evidence type="ECO:0000256" key="6">
    <source>
        <dbReference type="ARBA" id="ARBA00022692"/>
    </source>
</evidence>
<reference evidence="14 15" key="1">
    <citation type="submission" date="2017-09" db="EMBL/GenBank/DDBJ databases">
        <title>Depth-based differentiation of microbial function through sediment-hosted aquifers and enrichment of novel symbionts in the deep terrestrial subsurface.</title>
        <authorList>
            <person name="Probst A.J."/>
            <person name="Ladd B."/>
            <person name="Jarett J.K."/>
            <person name="Geller-Mcgrath D.E."/>
            <person name="Sieber C.M."/>
            <person name="Emerson J.B."/>
            <person name="Anantharaman K."/>
            <person name="Thomas B.C."/>
            <person name="Malmstrom R."/>
            <person name="Stieglmeier M."/>
            <person name="Klingl A."/>
            <person name="Woyke T."/>
            <person name="Ryan C.M."/>
            <person name="Banfield J.F."/>
        </authorList>
    </citation>
    <scope>NUCLEOTIDE SEQUENCE [LARGE SCALE GENOMIC DNA]</scope>
    <source>
        <strain evidence="14">CG22_combo_CG10-13_8_21_14_all_47_15</strain>
    </source>
</reference>
<keyword evidence="7 11" id="KW-1133">Transmembrane helix</keyword>
<evidence type="ECO:0000313" key="15">
    <source>
        <dbReference type="Proteomes" id="UP000230638"/>
    </source>
</evidence>
<gene>
    <name evidence="14" type="ORF">COW88_02915</name>
</gene>
<evidence type="ECO:0000256" key="11">
    <source>
        <dbReference type="SAM" id="Phobius"/>
    </source>
</evidence>
<evidence type="ECO:0000259" key="12">
    <source>
        <dbReference type="Pfam" id="PF02687"/>
    </source>
</evidence>
<keyword evidence="6 11" id="KW-0812">Transmembrane</keyword>
<feature type="transmembrane region" description="Helical" evidence="11">
    <location>
        <begin position="231"/>
        <end position="251"/>
    </location>
</feature>
<dbReference type="GO" id="GO:0005886">
    <property type="term" value="C:plasma membrane"/>
    <property type="evidence" value="ECO:0007669"/>
    <property type="project" value="UniProtKB-SubCell"/>
</dbReference>
<feature type="transmembrane region" description="Helical" evidence="11">
    <location>
        <begin position="21"/>
        <end position="47"/>
    </location>
</feature>
<evidence type="ECO:0000259" key="13">
    <source>
        <dbReference type="Pfam" id="PF18075"/>
    </source>
</evidence>
<dbReference type="InterPro" id="IPR040690">
    <property type="entry name" value="FtsX_ECD"/>
</dbReference>
<comment type="similarity">
    <text evidence="2 10">Belongs to the ABC-4 integral membrane protein family. FtsX subfamily.</text>
</comment>
<dbReference type="Gene3D" id="3.30.70.3040">
    <property type="match status" value="1"/>
</dbReference>
<comment type="subcellular location">
    <subcellularLocation>
        <location evidence="1">Cell membrane</location>
        <topology evidence="1">Multi-pass membrane protein</topology>
    </subcellularLocation>
</comment>
<comment type="caution">
    <text evidence="14">The sequence shown here is derived from an EMBL/GenBank/DDBJ whole genome shotgun (WGS) entry which is preliminary data.</text>
</comment>
<feature type="domain" description="ABC3 transporter permease C-terminal" evidence="12">
    <location>
        <begin position="186"/>
        <end position="306"/>
    </location>
</feature>
<evidence type="ECO:0000256" key="8">
    <source>
        <dbReference type="ARBA" id="ARBA00023136"/>
    </source>
</evidence>
<organism evidence="14 15">
    <name type="scientific">Candidatus Lloydbacteria bacterium CG22_combo_CG10-13_8_21_14_all_47_15</name>
    <dbReference type="NCBI Taxonomy" id="1974635"/>
    <lineage>
        <taxon>Bacteria</taxon>
        <taxon>Candidatus Lloydiibacteriota</taxon>
    </lineage>
</organism>
<evidence type="ECO:0000256" key="10">
    <source>
        <dbReference type="PIRNR" id="PIRNR003097"/>
    </source>
</evidence>
<dbReference type="Pfam" id="PF02687">
    <property type="entry name" value="FtsX"/>
    <property type="match status" value="1"/>
</dbReference>
<evidence type="ECO:0000256" key="1">
    <source>
        <dbReference type="ARBA" id="ARBA00004651"/>
    </source>
</evidence>
<dbReference type="GO" id="GO:0051301">
    <property type="term" value="P:cell division"/>
    <property type="evidence" value="ECO:0007669"/>
    <property type="project" value="UniProtKB-KW"/>
</dbReference>
<evidence type="ECO:0000256" key="9">
    <source>
        <dbReference type="ARBA" id="ARBA00023306"/>
    </source>
</evidence>
<dbReference type="PIRSF" id="PIRSF003097">
    <property type="entry name" value="FtsX"/>
    <property type="match status" value="1"/>
</dbReference>
<dbReference type="PANTHER" id="PTHR47755:SF1">
    <property type="entry name" value="CELL DIVISION PROTEIN FTSX"/>
    <property type="match status" value="1"/>
</dbReference>
<keyword evidence="9 10" id="KW-0131">Cell cycle</keyword>
<proteinExistence type="inferred from homology"/>
<accession>A0A2H0CTF2</accession>
<evidence type="ECO:0000256" key="5">
    <source>
        <dbReference type="ARBA" id="ARBA00022618"/>
    </source>
</evidence>
<feature type="domain" description="FtsX extracellular" evidence="13">
    <location>
        <begin position="58"/>
        <end position="147"/>
    </location>
</feature>
<sequence>MWTDFKRIVRTGFVHFIRNGIVSIAPILIMTVTLFVVGSLIFMNALLDTTLEQIQNRVDVNIYFNSAADDGDVLAIKNSLDALAEVASVEYVSREQARDDFRERHKDDYLALQALEELDENPFPAALNVRAKETSQYESIARFLESRNALSTGGEIIIDKINYYQNKTVIDRLTKVISGAEKLGFAVTAVMALISVVIVFNTILLTIYVSREEISVMNLVGATPRYIRGPFIVEGMLYGIIASIIVMIFFYPATNWLGAITEEFFGGANIFDYYIGNFGRILGIITGSGILLGTLSSVLAVAKYLHR</sequence>
<evidence type="ECO:0000256" key="3">
    <source>
        <dbReference type="ARBA" id="ARBA00021907"/>
    </source>
</evidence>
<name>A0A2H0CTF2_9BACT</name>
<keyword evidence="8 10" id="KW-0472">Membrane</keyword>
<feature type="transmembrane region" description="Helical" evidence="11">
    <location>
        <begin position="281"/>
        <end position="302"/>
    </location>
</feature>
<dbReference type="InterPro" id="IPR004513">
    <property type="entry name" value="FtsX"/>
</dbReference>
<feature type="transmembrane region" description="Helical" evidence="11">
    <location>
        <begin position="183"/>
        <end position="210"/>
    </location>
</feature>
<evidence type="ECO:0000256" key="7">
    <source>
        <dbReference type="ARBA" id="ARBA00022989"/>
    </source>
</evidence>
<dbReference type="Proteomes" id="UP000230638">
    <property type="component" value="Unassembled WGS sequence"/>
</dbReference>
<keyword evidence="5 10" id="KW-0132">Cell division</keyword>
<keyword evidence="4 10" id="KW-1003">Cell membrane</keyword>
<dbReference type="Pfam" id="PF18075">
    <property type="entry name" value="FtsX_ECD"/>
    <property type="match status" value="1"/>
</dbReference>
<protein>
    <recommendedName>
        <fullName evidence="3 10">Cell division protein FtsX</fullName>
    </recommendedName>
</protein>
<dbReference type="EMBL" id="PCTL01000029">
    <property type="protein sequence ID" value="PIP73136.1"/>
    <property type="molecule type" value="Genomic_DNA"/>
</dbReference>